<dbReference type="Pfam" id="PF07494">
    <property type="entry name" value="Reg_prop"/>
    <property type="match status" value="1"/>
</dbReference>
<dbReference type="OrthoDB" id="9807410at2"/>
<keyword evidence="4" id="KW-1185">Reference proteome</keyword>
<proteinExistence type="predicted"/>
<accession>A0A1A7R3Q2</accession>
<comment type="caution">
    <text evidence="3">The sequence shown here is derived from an EMBL/GenBank/DDBJ whole genome shotgun (WGS) entry which is preliminary data.</text>
</comment>
<dbReference type="AlphaFoldDB" id="A0A1A7R3Q2"/>
<feature type="chain" id="PRO_5030025565" evidence="1">
    <location>
        <begin position="21"/>
        <end position="791"/>
    </location>
</feature>
<evidence type="ECO:0000313" key="4">
    <source>
        <dbReference type="Proteomes" id="UP000248987"/>
    </source>
</evidence>
<dbReference type="Proteomes" id="UP000248987">
    <property type="component" value="Unassembled WGS sequence"/>
</dbReference>
<feature type="domain" description="PorZ N-terminal beta-propeller" evidence="2">
    <location>
        <begin position="46"/>
        <end position="208"/>
    </location>
</feature>
<dbReference type="SUPFAM" id="SSF101898">
    <property type="entry name" value="NHL repeat"/>
    <property type="match status" value="2"/>
</dbReference>
<dbReference type="Gene3D" id="2.130.10.10">
    <property type="entry name" value="YVTN repeat-like/Quinoprotein amine dehydrogenase"/>
    <property type="match status" value="3"/>
</dbReference>
<name>A0A1A7R3Q2_9FLAO</name>
<reference evidence="3 4" key="1">
    <citation type="submission" date="2018-06" db="EMBL/GenBank/DDBJ databases">
        <title>Genomic Encyclopedia of Archaeal and Bacterial Type Strains, Phase II (KMG-II): from individual species to whole genera.</title>
        <authorList>
            <person name="Goeker M."/>
        </authorList>
    </citation>
    <scope>NUCLEOTIDE SEQUENCE [LARGE SCALE GENOMIC DNA]</scope>
    <source>
        <strain evidence="3 4">DSM 12408</strain>
    </source>
</reference>
<keyword evidence="1" id="KW-0732">Signal</keyword>
<dbReference type="InterPro" id="IPR048954">
    <property type="entry name" value="PorZ_N"/>
</dbReference>
<evidence type="ECO:0000256" key="1">
    <source>
        <dbReference type="SAM" id="SignalP"/>
    </source>
</evidence>
<dbReference type="Pfam" id="PF21544">
    <property type="entry name" value="PorZ_N_b_propeller"/>
    <property type="match status" value="1"/>
</dbReference>
<evidence type="ECO:0000259" key="2">
    <source>
        <dbReference type="Pfam" id="PF21544"/>
    </source>
</evidence>
<evidence type="ECO:0000313" key="3">
    <source>
        <dbReference type="EMBL" id="RAJ22953.1"/>
    </source>
</evidence>
<dbReference type="InterPro" id="IPR015943">
    <property type="entry name" value="WD40/YVTN_repeat-like_dom_sf"/>
</dbReference>
<sequence>MIKQITTLIFLVFFVLSSHAQDFSALWQGYFSYYNIKDVVVSTTKVYGASENAVFTYDLTTKELETITTIEGLSGQTITTIAYNETYQALLIGYANGLIEIVSGSENKILSVVDIVDKQTIPPNLKRINHFNVDNGRVYISTDYGVSVYNLERLEFGDSYFIGSGGSQIRVEQTTILNNSIYAACGDNNAIKVADLSNPNLIDYQQWQTLGDGNFVAVESVENRLYAIKTNQVIYEISNGTFTALFTYSGLPLDTKTANGNLVVTTETNVYVYNSSFTTLATAVLTSEFDTQFTSATVAENTMFLGTSSFGVMKTTFSNPSNFEVVRPEGPLMNDAFKIEAGNGDLWVTYGDYTVSYNPFPLRSFGLSHLVEENWKNTPYDSLLTAKNLNYVAVNPFKPSQVFISACHQGVLELNDEVPTLLLDHTNSALESLVVPSAPNEISVRQTGSIFDRNGLLWTLTCRVDKGLKSYNPSTGEWKGYSFSEIIPDAFVDELGFGDIAIDRNGTKWIGSFFKGIIGYNENGNSIRNLNSEDQNMPSSVVTAVAVDNNNQLWLGTIKGLRVLYNTSSFFEEPNPTVREIVVLDDGIPQELLSNQFITDIKIDGSNNKWIGTLDAGVFYFSPDGQETIYHFTTTNSPLPSNFIKDISIDAQNGKVYIATEKGLVSFNSGGSDPKEELASAYVYPNPVRPEYDVLGANNLNDINKGVKIKGITENVNIKITDIEGNLVAEAQSRVNLRASRSNNNFAIDGGTAIWNGKNLANNIVASGVYLILISDLESFETKVLKLLIIR</sequence>
<dbReference type="Gene3D" id="2.60.40.4070">
    <property type="match status" value="1"/>
</dbReference>
<organism evidence="3 4">
    <name type="scientific">Gelidibacter algens</name>
    <dbReference type="NCBI Taxonomy" id="49280"/>
    <lineage>
        <taxon>Bacteria</taxon>
        <taxon>Pseudomonadati</taxon>
        <taxon>Bacteroidota</taxon>
        <taxon>Flavobacteriia</taxon>
        <taxon>Flavobacteriales</taxon>
        <taxon>Flavobacteriaceae</taxon>
        <taxon>Gelidibacter</taxon>
    </lineage>
</organism>
<dbReference type="InterPro" id="IPR011110">
    <property type="entry name" value="Reg_prop"/>
</dbReference>
<dbReference type="RefSeq" id="WP_066432260.1">
    <property type="nucleotide sequence ID" value="NZ_LZRN01000009.1"/>
</dbReference>
<protein>
    <submittedName>
        <fullName evidence="3">Two component regulator with propeller domain</fullName>
    </submittedName>
</protein>
<gene>
    <name evidence="3" type="ORF">LX77_02111</name>
</gene>
<dbReference type="STRING" id="49280.A9996_06035"/>
<feature type="signal peptide" evidence="1">
    <location>
        <begin position="1"/>
        <end position="20"/>
    </location>
</feature>
<dbReference type="EMBL" id="QLLQ01000007">
    <property type="protein sequence ID" value="RAJ22953.1"/>
    <property type="molecule type" value="Genomic_DNA"/>
</dbReference>